<dbReference type="PANTHER" id="PTHR36414:SF1">
    <property type="entry name" value="PROTEIN SUR7"/>
    <property type="match status" value="1"/>
</dbReference>
<protein>
    <submittedName>
        <fullName evidence="2">SUR7-domain-containing protein</fullName>
    </submittedName>
</protein>
<dbReference type="Pfam" id="PF06687">
    <property type="entry name" value="SUR7"/>
    <property type="match status" value="1"/>
</dbReference>
<name>A0A6A7BN03_9PLEO</name>
<dbReference type="GO" id="GO:0045121">
    <property type="term" value="C:membrane raft"/>
    <property type="evidence" value="ECO:0007669"/>
    <property type="project" value="TreeGrafter"/>
</dbReference>
<evidence type="ECO:0000313" key="2">
    <source>
        <dbReference type="EMBL" id="KAF2856582.1"/>
    </source>
</evidence>
<organism evidence="2 3">
    <name type="scientific">Plenodomus tracheiphilus IPT5</name>
    <dbReference type="NCBI Taxonomy" id="1408161"/>
    <lineage>
        <taxon>Eukaryota</taxon>
        <taxon>Fungi</taxon>
        <taxon>Dikarya</taxon>
        <taxon>Ascomycota</taxon>
        <taxon>Pezizomycotina</taxon>
        <taxon>Dothideomycetes</taxon>
        <taxon>Pleosporomycetidae</taxon>
        <taxon>Pleosporales</taxon>
        <taxon>Pleosporineae</taxon>
        <taxon>Leptosphaeriaceae</taxon>
        <taxon>Plenodomus</taxon>
    </lineage>
</organism>
<evidence type="ECO:0000256" key="1">
    <source>
        <dbReference type="SAM" id="Phobius"/>
    </source>
</evidence>
<reference evidence="2" key="1">
    <citation type="submission" date="2020-01" db="EMBL/GenBank/DDBJ databases">
        <authorList>
            <consortium name="DOE Joint Genome Institute"/>
            <person name="Haridas S."/>
            <person name="Albert R."/>
            <person name="Binder M."/>
            <person name="Bloem J."/>
            <person name="Labutti K."/>
            <person name="Salamov A."/>
            <person name="Andreopoulos B."/>
            <person name="Baker S.E."/>
            <person name="Barry K."/>
            <person name="Bills G."/>
            <person name="Bluhm B.H."/>
            <person name="Cannon C."/>
            <person name="Castanera R."/>
            <person name="Culley D.E."/>
            <person name="Daum C."/>
            <person name="Ezra D."/>
            <person name="Gonzalez J.B."/>
            <person name="Henrissat B."/>
            <person name="Kuo A."/>
            <person name="Liang C."/>
            <person name="Lipzen A."/>
            <person name="Lutzoni F."/>
            <person name="Magnuson J."/>
            <person name="Mondo S."/>
            <person name="Nolan M."/>
            <person name="Ohm R."/>
            <person name="Pangilinan J."/>
            <person name="Park H.-J."/>
            <person name="Ramirez L."/>
            <person name="Alfaro M."/>
            <person name="Sun H."/>
            <person name="Tritt A."/>
            <person name="Yoshinaga Y."/>
            <person name="Zwiers L.-H."/>
            <person name="Turgeon B.G."/>
            <person name="Goodwin S.B."/>
            <person name="Spatafora J.W."/>
            <person name="Crous P.W."/>
            <person name="Grigoriev I.V."/>
        </authorList>
    </citation>
    <scope>NUCLEOTIDE SEQUENCE</scope>
    <source>
        <strain evidence="2">IPT5</strain>
    </source>
</reference>
<dbReference type="PANTHER" id="PTHR36414">
    <property type="entry name" value="PROTEIN SUR7"/>
    <property type="match status" value="1"/>
</dbReference>
<dbReference type="Proteomes" id="UP000799423">
    <property type="component" value="Unassembled WGS sequence"/>
</dbReference>
<dbReference type="EMBL" id="MU006288">
    <property type="protein sequence ID" value="KAF2856582.1"/>
    <property type="molecule type" value="Genomic_DNA"/>
</dbReference>
<keyword evidence="3" id="KW-1185">Reference proteome</keyword>
<dbReference type="OrthoDB" id="5419460at2759"/>
<dbReference type="GO" id="GO:0032185">
    <property type="term" value="P:septin cytoskeleton organization"/>
    <property type="evidence" value="ECO:0007669"/>
    <property type="project" value="TreeGrafter"/>
</dbReference>
<keyword evidence="1" id="KW-1133">Transmembrane helix</keyword>
<dbReference type="AlphaFoldDB" id="A0A6A7BN03"/>
<dbReference type="GO" id="GO:0005886">
    <property type="term" value="C:plasma membrane"/>
    <property type="evidence" value="ECO:0007669"/>
    <property type="project" value="InterPro"/>
</dbReference>
<feature type="transmembrane region" description="Helical" evidence="1">
    <location>
        <begin position="78"/>
        <end position="101"/>
    </location>
</feature>
<accession>A0A6A7BN03</accession>
<feature type="transmembrane region" description="Helical" evidence="1">
    <location>
        <begin position="107"/>
        <end position="127"/>
    </location>
</feature>
<gene>
    <name evidence="2" type="ORF">T440DRAFT_462832</name>
</gene>
<feature type="non-terminal residue" evidence="2">
    <location>
        <position position="128"/>
    </location>
</feature>
<keyword evidence="1" id="KW-0472">Membrane</keyword>
<evidence type="ECO:0000313" key="3">
    <source>
        <dbReference type="Proteomes" id="UP000799423"/>
    </source>
</evidence>
<dbReference type="GO" id="GO:0030866">
    <property type="term" value="P:cortical actin cytoskeleton organization"/>
    <property type="evidence" value="ECO:0007669"/>
    <property type="project" value="TreeGrafter"/>
</dbReference>
<dbReference type="InterPro" id="IPR009571">
    <property type="entry name" value="SUR7/Rim9-like_fungi"/>
</dbReference>
<dbReference type="GO" id="GO:0006897">
    <property type="term" value="P:endocytosis"/>
    <property type="evidence" value="ECO:0007669"/>
    <property type="project" value="TreeGrafter"/>
</dbReference>
<sequence length="128" mass="13922">MNLFYFLEASTNGITDARNPSRWTFFAICGADPTSGHNANCGSIVPALPFDPPRNFGTTEGVPEQFIGTHTYYYLSRFMFAFFLIALFFAAVALASGVLALCSRLGGYLSAMTTFVALFFQTLAAALM</sequence>
<proteinExistence type="predicted"/>
<keyword evidence="1" id="KW-0812">Transmembrane</keyword>
<dbReference type="GO" id="GO:0031505">
    <property type="term" value="P:fungal-type cell wall organization"/>
    <property type="evidence" value="ECO:0007669"/>
    <property type="project" value="TreeGrafter"/>
</dbReference>
<dbReference type="GO" id="GO:0005938">
    <property type="term" value="C:cell cortex"/>
    <property type="evidence" value="ECO:0007669"/>
    <property type="project" value="TreeGrafter"/>
</dbReference>